<sequence>MITQEKLKELVEYFPETGEFIWKVSKGPNKAGSKAGTLSGDYIRIVIEGNNKLAHQWAFLFMKGYIPELIDHKNRLGIDNAWENLRESTNQKNLQNQKKKKSKSGYSGVSWNKKAQKWYVQVTNADGIRKSGGYFPYIDLSLAVDKANSMRALYHGEYAIVENFSRYIPPIDELNK</sequence>
<dbReference type="SUPFAM" id="SSF54060">
    <property type="entry name" value="His-Me finger endonucleases"/>
    <property type="match status" value="1"/>
</dbReference>
<dbReference type="InterPro" id="IPR044925">
    <property type="entry name" value="His-Me_finger_sf"/>
</dbReference>
<evidence type="ECO:0000313" key="3">
    <source>
        <dbReference type="EMBL" id="QAX92122.1"/>
    </source>
</evidence>
<dbReference type="GO" id="GO:0004519">
    <property type="term" value="F:endonuclease activity"/>
    <property type="evidence" value="ECO:0007669"/>
    <property type="project" value="UniProtKB-KW"/>
</dbReference>
<name>A0A411AVJ5_9CAUD</name>
<dbReference type="RefSeq" id="YP_009819309.1">
    <property type="nucleotide sequence ID" value="NC_048149.1"/>
</dbReference>
<keyword evidence="3" id="KW-0378">Hydrolase</keyword>
<dbReference type="Proteomes" id="UP000289847">
    <property type="component" value="Segment"/>
</dbReference>
<organism evidence="3 4">
    <name type="scientific">Salmonella phage 1-23</name>
    <dbReference type="NCBI Taxonomy" id="2508061"/>
    <lineage>
        <taxon>Viruses</taxon>
        <taxon>Duplodnaviria</taxon>
        <taxon>Heunggongvirae</taxon>
        <taxon>Uroviricota</taxon>
        <taxon>Caudoviricetes</taxon>
        <taxon>Demerecviridae</taxon>
        <taxon>Markadamsvirinae</taxon>
        <taxon>Epseptimavirus</taxon>
        <taxon>Epseptimavirus ev123</taxon>
    </lineage>
</organism>
<dbReference type="EMBL" id="MK370036">
    <property type="protein sequence ID" value="QAX92122.1"/>
    <property type="molecule type" value="Genomic_DNA"/>
</dbReference>
<evidence type="ECO:0000259" key="2">
    <source>
        <dbReference type="Pfam" id="PF13392"/>
    </source>
</evidence>
<dbReference type="Gene3D" id="1.20.5.2050">
    <property type="match status" value="1"/>
</dbReference>
<dbReference type="KEGG" id="vg:55010712"/>
<evidence type="ECO:0000313" key="4">
    <source>
        <dbReference type="Proteomes" id="UP000289847"/>
    </source>
</evidence>
<proteinExistence type="predicted"/>
<protein>
    <submittedName>
        <fullName evidence="3">HNH homing endonuclease</fullName>
    </submittedName>
</protein>
<accession>A0A411AVJ5</accession>
<evidence type="ECO:0000256" key="1">
    <source>
        <dbReference type="SAM" id="MobiDB-lite"/>
    </source>
</evidence>
<dbReference type="GeneID" id="55010712"/>
<keyword evidence="4" id="KW-1185">Reference proteome</keyword>
<feature type="region of interest" description="Disordered" evidence="1">
    <location>
        <begin position="89"/>
        <end position="108"/>
    </location>
</feature>
<reference evidence="3 4" key="1">
    <citation type="submission" date="2019-01" db="EMBL/GenBank/DDBJ databases">
        <authorList>
            <person name="Cong C."/>
            <person name="Yuan Y."/>
            <person name="Xu Y."/>
            <person name="Wang L."/>
            <person name="Li X."/>
        </authorList>
    </citation>
    <scope>NUCLEOTIDE SEQUENCE [LARGE SCALE GENOMIC DNA]</scope>
    <source>
        <strain evidence="3">Sewage</strain>
    </source>
</reference>
<keyword evidence="3" id="KW-0255">Endonuclease</keyword>
<dbReference type="Pfam" id="PF13392">
    <property type="entry name" value="HNH_3"/>
    <property type="match status" value="1"/>
</dbReference>
<feature type="domain" description="HNH nuclease" evidence="2">
    <location>
        <begin position="52"/>
        <end position="94"/>
    </location>
</feature>
<keyword evidence="3" id="KW-0540">Nuclease</keyword>
<dbReference type="InterPro" id="IPR003615">
    <property type="entry name" value="HNH_nuc"/>
</dbReference>